<feature type="region of interest" description="Disordered" evidence="1">
    <location>
        <begin position="189"/>
        <end position="217"/>
    </location>
</feature>
<dbReference type="InterPro" id="IPR025724">
    <property type="entry name" value="GAG-pre-integrase_dom"/>
</dbReference>
<feature type="region of interest" description="Disordered" evidence="1">
    <location>
        <begin position="653"/>
        <end position="672"/>
    </location>
</feature>
<reference evidence="3" key="1">
    <citation type="journal article" date="2019" name="Sci. Rep.">
        <title>Draft genome of Tanacetum cinerariifolium, the natural source of mosquito coil.</title>
        <authorList>
            <person name="Yamashiro T."/>
            <person name="Shiraishi A."/>
            <person name="Satake H."/>
            <person name="Nakayama K."/>
        </authorList>
    </citation>
    <scope>NUCLEOTIDE SEQUENCE</scope>
</reference>
<organism evidence="3">
    <name type="scientific">Tanacetum cinerariifolium</name>
    <name type="common">Dalmatian daisy</name>
    <name type="synonym">Chrysanthemum cinerariifolium</name>
    <dbReference type="NCBI Taxonomy" id="118510"/>
    <lineage>
        <taxon>Eukaryota</taxon>
        <taxon>Viridiplantae</taxon>
        <taxon>Streptophyta</taxon>
        <taxon>Embryophyta</taxon>
        <taxon>Tracheophyta</taxon>
        <taxon>Spermatophyta</taxon>
        <taxon>Magnoliopsida</taxon>
        <taxon>eudicotyledons</taxon>
        <taxon>Gunneridae</taxon>
        <taxon>Pentapetalae</taxon>
        <taxon>asterids</taxon>
        <taxon>campanulids</taxon>
        <taxon>Asterales</taxon>
        <taxon>Asteraceae</taxon>
        <taxon>Asteroideae</taxon>
        <taxon>Anthemideae</taxon>
        <taxon>Anthemidinae</taxon>
        <taxon>Tanacetum</taxon>
    </lineage>
</organism>
<gene>
    <name evidence="3" type="ORF">Tci_060818</name>
</gene>
<dbReference type="Pfam" id="PF13976">
    <property type="entry name" value="gag_pre-integrs"/>
    <property type="match status" value="1"/>
</dbReference>
<protein>
    <submittedName>
        <fullName evidence="3">Ribonuclease H-like domain-containing protein</fullName>
    </submittedName>
</protein>
<comment type="caution">
    <text evidence="3">The sequence shown here is derived from an EMBL/GenBank/DDBJ whole genome shotgun (WGS) entry which is preliminary data.</text>
</comment>
<feature type="domain" description="GAG-pre-integrase" evidence="2">
    <location>
        <begin position="777"/>
        <end position="808"/>
    </location>
</feature>
<evidence type="ECO:0000259" key="2">
    <source>
        <dbReference type="Pfam" id="PF13976"/>
    </source>
</evidence>
<accession>A0A6L2NRV6</accession>
<dbReference type="AlphaFoldDB" id="A0A6L2NRV6"/>
<dbReference type="EMBL" id="BKCJ010009835">
    <property type="protein sequence ID" value="GEU88840.1"/>
    <property type="molecule type" value="Genomic_DNA"/>
</dbReference>
<name>A0A6L2NRV6_TANCI</name>
<evidence type="ECO:0000313" key="3">
    <source>
        <dbReference type="EMBL" id="GEU88840.1"/>
    </source>
</evidence>
<evidence type="ECO:0000256" key="1">
    <source>
        <dbReference type="SAM" id="MobiDB-lite"/>
    </source>
</evidence>
<sequence length="887" mass="101923">MMVYLKNMAGFKMDFFKGMSYDEIRPIFKKHFNSIVAFLEKGEKELEEEANKPNVEDNIWKNQRGRYGLAKVKSWKLLESYGEIREKERMHPNKGKIAKTDADKDVTIEEVAAEVIKDADVHERLEESRAQVYRLDLEHAQKIEVVIAASTTTAATIITSALMPMASAASRRNGVVIGDLEEIATPSVRRGVRRRGKQAKQEENETSKEKEAKKQKLDEEVEELKTHLQIVPNDEDDVYTEATPLALKIPVMILLVEERYPLTRFTLNQMLNNARVKSLNTSSTMIKLVKLKILDVKLDFKAYTLRDYYCWLKTYCCWYKLKLLDNEVIINGDSPIPTRVIDGVVQPVAPTTTEQRLARKNELKARGTLLMALQDKHQLKFNIHKDAKSLMDAIEKRFGGNKETNKSNSPQLDTDDLKQIDADDLKEMDLKWQMAILTMRARRRLKGNVLVETSNSKALVSQCDVYDWYKSGERYHVVPPLYTGTFMPPKPDLVFYDAPTVNETVRSILNVEPSPTMPNMDFSQSNRPSAPTIKDWVFDSEEESEGVPMPTQKAPSFVQTPKYVKTPRPFIKPVEHPIPTDNLRKDIPKSRGHKYSWNRKACFVCKSLTHLIKDCDYYDKKWHVIPTTVFTRSRLVPLNAARPVTSAIPLTKVHHQRPTKHGIPKTHSPSRMTINLRPSPTHRQPQHAFKEKGVIDNGCTWHMTENISYLFDFEEINREYVAFGGNPKGGKITDTECIVLSSNFKLLDDNHVLLRFPRENNMYNVDLKNIVLLGDLTCLFAKETLDESNLWHRRLGHIYFKTMNKLVKGRGTIIQIFYHGLDDPTEAILDTGGIFLYKTLNEAIQLLEDRVLLKVDWSKENKAKPIRKTIALAEIKERSPLLEKMEA</sequence>
<feature type="compositionally biased region" description="Basic residues" evidence="1">
    <location>
        <begin position="653"/>
        <end position="664"/>
    </location>
</feature>
<feature type="compositionally biased region" description="Basic and acidic residues" evidence="1">
    <location>
        <begin position="199"/>
        <end position="217"/>
    </location>
</feature>
<proteinExistence type="predicted"/>